<keyword evidence="5" id="KW-0479">Metal-binding</keyword>
<dbReference type="GO" id="GO:0016020">
    <property type="term" value="C:membrane"/>
    <property type="evidence" value="ECO:0007669"/>
    <property type="project" value="UniProtKB-SubCell"/>
</dbReference>
<evidence type="ECO:0000256" key="2">
    <source>
        <dbReference type="ARBA" id="ARBA00022692"/>
    </source>
</evidence>
<feature type="transmembrane region" description="Helical" evidence="6">
    <location>
        <begin position="138"/>
        <end position="167"/>
    </location>
</feature>
<dbReference type="AlphaFoldDB" id="A0AAW1PHE7"/>
<evidence type="ECO:0000256" key="3">
    <source>
        <dbReference type="ARBA" id="ARBA00022989"/>
    </source>
</evidence>
<accession>A0AAW1PHE7</accession>
<feature type="transmembrane region" description="Helical" evidence="6">
    <location>
        <begin position="78"/>
        <end position="98"/>
    </location>
</feature>
<comment type="subcellular location">
    <subcellularLocation>
        <location evidence="1">Membrane</location>
        <topology evidence="1">Multi-pass membrane protein</topology>
    </subcellularLocation>
</comment>
<evidence type="ECO:0000256" key="6">
    <source>
        <dbReference type="SAM" id="Phobius"/>
    </source>
</evidence>
<feature type="transmembrane region" description="Helical" evidence="6">
    <location>
        <begin position="209"/>
        <end position="229"/>
    </location>
</feature>
<comment type="caution">
    <text evidence="7">The sequence shown here is derived from an EMBL/GenBank/DDBJ whole genome shotgun (WGS) entry which is preliminary data.</text>
</comment>
<proteinExistence type="predicted"/>
<dbReference type="Proteomes" id="UP001489004">
    <property type="component" value="Unassembled WGS sequence"/>
</dbReference>
<feature type="transmembrane region" description="Helical" evidence="6">
    <location>
        <begin position="174"/>
        <end position="193"/>
    </location>
</feature>
<keyword evidence="5" id="KW-0862">Zinc</keyword>
<protein>
    <submittedName>
        <fullName evidence="7">Uncharacterized protein</fullName>
    </submittedName>
</protein>
<evidence type="ECO:0000313" key="7">
    <source>
        <dbReference type="EMBL" id="KAK9807694.1"/>
    </source>
</evidence>
<keyword evidence="8" id="KW-1185">Reference proteome</keyword>
<dbReference type="GO" id="GO:0046872">
    <property type="term" value="F:metal ion binding"/>
    <property type="evidence" value="ECO:0007669"/>
    <property type="project" value="UniProtKB-KW"/>
</dbReference>
<keyword evidence="2 6" id="KW-0812">Transmembrane</keyword>
<feature type="transmembrane region" description="Helical" evidence="6">
    <location>
        <begin position="110"/>
        <end position="126"/>
    </location>
</feature>
<keyword evidence="4 6" id="KW-0472">Membrane</keyword>
<evidence type="ECO:0000313" key="8">
    <source>
        <dbReference type="Proteomes" id="UP001489004"/>
    </source>
</evidence>
<dbReference type="GO" id="GO:0009744">
    <property type="term" value="P:response to sucrose"/>
    <property type="evidence" value="ECO:0007669"/>
    <property type="project" value="UniProtKB-ARBA"/>
</dbReference>
<organism evidence="7 8">
    <name type="scientific">[Myrmecia] bisecta</name>
    <dbReference type="NCBI Taxonomy" id="41462"/>
    <lineage>
        <taxon>Eukaryota</taxon>
        <taxon>Viridiplantae</taxon>
        <taxon>Chlorophyta</taxon>
        <taxon>core chlorophytes</taxon>
        <taxon>Trebouxiophyceae</taxon>
        <taxon>Trebouxiales</taxon>
        <taxon>Trebouxiaceae</taxon>
        <taxon>Myrmecia</taxon>
    </lineage>
</organism>
<dbReference type="Pfam" id="PF03006">
    <property type="entry name" value="HlyIII"/>
    <property type="match status" value="1"/>
</dbReference>
<sequence>MCKASPELHVVADSRCTPRSFRAAGSPAGTFPHQPWWHCTFHDPYERVNVWSHGVPGLLFLVLGLLSSFGWGDGSKTLAVFSVCAACTHLLSAITHIFPDSHQLEKCDHLGIVALIIGTPVTALMAKEHGDVPVDLVVVTLVMLAAAFLPPLLRVLGFGVGIAAIVLLHGRTIVNLNLAGQLLLYFLGGVGFVRNSGHLRWTGFSDHHFLHYTVTAACCLHVHYILAAMRVA</sequence>
<evidence type="ECO:0000256" key="1">
    <source>
        <dbReference type="ARBA" id="ARBA00004141"/>
    </source>
</evidence>
<feature type="transmembrane region" description="Helical" evidence="6">
    <location>
        <begin position="50"/>
        <end position="72"/>
    </location>
</feature>
<keyword evidence="3 6" id="KW-1133">Transmembrane helix</keyword>
<evidence type="ECO:0000256" key="5">
    <source>
        <dbReference type="PIRSR" id="PIRSR604254-1"/>
    </source>
</evidence>
<name>A0AAW1PHE7_9CHLO</name>
<evidence type="ECO:0000256" key="4">
    <source>
        <dbReference type="ARBA" id="ARBA00023136"/>
    </source>
</evidence>
<feature type="binding site" evidence="5">
    <location>
        <position position="96"/>
    </location>
    <ligand>
        <name>Zn(2+)</name>
        <dbReference type="ChEBI" id="CHEBI:29105"/>
    </ligand>
</feature>
<gene>
    <name evidence="7" type="ORF">WJX72_006304</name>
</gene>
<dbReference type="EMBL" id="JALJOR010000012">
    <property type="protein sequence ID" value="KAK9807694.1"/>
    <property type="molecule type" value="Genomic_DNA"/>
</dbReference>
<reference evidence="7 8" key="1">
    <citation type="journal article" date="2024" name="Nat. Commun.">
        <title>Phylogenomics reveals the evolutionary origins of lichenization in chlorophyte algae.</title>
        <authorList>
            <person name="Puginier C."/>
            <person name="Libourel C."/>
            <person name="Otte J."/>
            <person name="Skaloud P."/>
            <person name="Haon M."/>
            <person name="Grisel S."/>
            <person name="Petersen M."/>
            <person name="Berrin J.G."/>
            <person name="Delaux P.M."/>
            <person name="Dal Grande F."/>
            <person name="Keller J."/>
        </authorList>
    </citation>
    <scope>NUCLEOTIDE SEQUENCE [LARGE SCALE GENOMIC DNA]</scope>
    <source>
        <strain evidence="7 8">SAG 2043</strain>
    </source>
</reference>
<dbReference type="InterPro" id="IPR004254">
    <property type="entry name" value="AdipoR/HlyIII-related"/>
</dbReference>